<accession>A0A917G792</accession>
<name>A0A917G792_9NOCA</name>
<dbReference type="EMBL" id="BMCU01000006">
    <property type="protein sequence ID" value="GGG25727.1"/>
    <property type="molecule type" value="Genomic_DNA"/>
</dbReference>
<evidence type="ECO:0000313" key="3">
    <source>
        <dbReference type="Proteomes" id="UP000654257"/>
    </source>
</evidence>
<keyword evidence="1" id="KW-1133">Transmembrane helix</keyword>
<keyword evidence="1" id="KW-0812">Transmembrane</keyword>
<keyword evidence="1" id="KW-0472">Membrane</keyword>
<reference evidence="2" key="2">
    <citation type="submission" date="2020-09" db="EMBL/GenBank/DDBJ databases">
        <authorList>
            <person name="Sun Q."/>
            <person name="Sedlacek I."/>
        </authorList>
    </citation>
    <scope>NUCLEOTIDE SEQUENCE</scope>
    <source>
        <strain evidence="2">CCM 7905</strain>
    </source>
</reference>
<reference evidence="2" key="1">
    <citation type="journal article" date="2014" name="Int. J. Syst. Evol. Microbiol.">
        <title>Complete genome sequence of Corynebacterium casei LMG S-19264T (=DSM 44701T), isolated from a smear-ripened cheese.</title>
        <authorList>
            <consortium name="US DOE Joint Genome Institute (JGI-PGF)"/>
            <person name="Walter F."/>
            <person name="Albersmeier A."/>
            <person name="Kalinowski J."/>
            <person name="Ruckert C."/>
        </authorList>
    </citation>
    <scope>NUCLEOTIDE SEQUENCE</scope>
    <source>
        <strain evidence="2">CCM 7905</strain>
    </source>
</reference>
<comment type="caution">
    <text evidence="2">The sequence shown here is derived from an EMBL/GenBank/DDBJ whole genome shotgun (WGS) entry which is preliminary data.</text>
</comment>
<proteinExistence type="predicted"/>
<evidence type="ECO:0000313" key="2">
    <source>
        <dbReference type="EMBL" id="GGG25727.1"/>
    </source>
</evidence>
<evidence type="ECO:0000256" key="1">
    <source>
        <dbReference type="SAM" id="Phobius"/>
    </source>
</evidence>
<feature type="transmembrane region" description="Helical" evidence="1">
    <location>
        <begin position="6"/>
        <end position="28"/>
    </location>
</feature>
<keyword evidence="3" id="KW-1185">Reference proteome</keyword>
<sequence>MATGLAATVITAAFMPVLVAVGAVAALIEHVTVGIERRDSDDTGD</sequence>
<dbReference type="Proteomes" id="UP000654257">
    <property type="component" value="Unassembled WGS sequence"/>
</dbReference>
<organism evidence="2 3">
    <name type="scientific">Rhodococcoides trifolii</name>
    <dbReference type="NCBI Taxonomy" id="908250"/>
    <lineage>
        <taxon>Bacteria</taxon>
        <taxon>Bacillati</taxon>
        <taxon>Actinomycetota</taxon>
        <taxon>Actinomycetes</taxon>
        <taxon>Mycobacteriales</taxon>
        <taxon>Nocardiaceae</taxon>
        <taxon>Rhodococcoides</taxon>
    </lineage>
</organism>
<protein>
    <submittedName>
        <fullName evidence="2">Uncharacterized protein</fullName>
    </submittedName>
</protein>
<dbReference type="AlphaFoldDB" id="A0A917G792"/>
<gene>
    <name evidence="2" type="ORF">GCM10007304_44460</name>
</gene>